<feature type="transmembrane region" description="Helical" evidence="1">
    <location>
        <begin position="179"/>
        <end position="198"/>
    </location>
</feature>
<dbReference type="EMBL" id="BHZC01000001">
    <property type="protein sequence ID" value="GCD32767.1"/>
    <property type="molecule type" value="Genomic_DNA"/>
</dbReference>
<reference evidence="3 4" key="1">
    <citation type="submission" date="2018-11" db="EMBL/GenBank/DDBJ databases">
        <title>Whole genome sequence of Streptomyces chrestomyceticus NBRC 13444(T).</title>
        <authorList>
            <person name="Komaki H."/>
            <person name="Tamura T."/>
        </authorList>
    </citation>
    <scope>NUCLEOTIDE SEQUENCE [LARGE SCALE GENOMIC DNA]</scope>
    <source>
        <strain evidence="3 4">NBRC 13444</strain>
    </source>
</reference>
<evidence type="ECO:0000313" key="4">
    <source>
        <dbReference type="Proteomes" id="UP000287830"/>
    </source>
</evidence>
<dbReference type="Pfam" id="PF20182">
    <property type="entry name" value="DUF6545"/>
    <property type="match status" value="1"/>
</dbReference>
<dbReference type="OrthoDB" id="3685619at2"/>
<feature type="transmembrane region" description="Helical" evidence="1">
    <location>
        <begin position="210"/>
        <end position="231"/>
    </location>
</feature>
<dbReference type="NCBIfam" id="NF042915">
    <property type="entry name" value="MAB_1171c_fam"/>
    <property type="match status" value="1"/>
</dbReference>
<feature type="transmembrane region" description="Helical" evidence="1">
    <location>
        <begin position="143"/>
        <end position="167"/>
    </location>
</feature>
<dbReference type="InterPro" id="IPR046675">
    <property type="entry name" value="DUF6545"/>
</dbReference>
<keyword evidence="1" id="KW-1133">Transmembrane helix</keyword>
<dbReference type="InterPro" id="IPR050039">
    <property type="entry name" value="MAB_1171c-like"/>
</dbReference>
<feature type="transmembrane region" description="Helical" evidence="1">
    <location>
        <begin position="78"/>
        <end position="97"/>
    </location>
</feature>
<name>A0A7U9PU25_9ACTN</name>
<gene>
    <name evidence="3" type="ORF">OEIGOIKO_00484</name>
</gene>
<feature type="transmembrane region" description="Helical" evidence="1">
    <location>
        <begin position="41"/>
        <end position="66"/>
    </location>
</feature>
<dbReference type="RefSeq" id="WP_125043362.1">
    <property type="nucleotide sequence ID" value="NZ_BHZC01000001.1"/>
</dbReference>
<dbReference type="GeneID" id="95619559"/>
<feature type="domain" description="DUF6545" evidence="2">
    <location>
        <begin position="241"/>
        <end position="377"/>
    </location>
</feature>
<dbReference type="AlphaFoldDB" id="A0A7U9PU25"/>
<sequence>MTDRGPHGLFVQLEWLGLALMWVVTLLRAPVAIRTPQQRPLWLAVGLASVAMTLQLPQVSCVAMAVLDPHTVFLAKEIIGLLAATAVFEFISAIVGLRRTRLAILAAAVLTLAALVTLCVLSPPHTRHVVPSGPGQEESPDTYYWVVLLGYHLVANTACVAACWVCGRQVKNASTRAGLLLFGTGIALSAVLMALSLVHVLSRDATIPHFFPAISGAEAAFMGAGAALPLLRGPWRTARNMTVLYRLHPLWRTLVRVTPDVTLTEPRSRAVDLLSAVRHSDLRLYRRAIEIRDGLLALEDYSPEGTLARAREHVRAARVADASVEAAVTACWAGAAVANKRSGAAASGRPSGLPQSGGGDMAEELDFLLQLARFFRSPLAASFLSAEEQRPRAAPTGQAS</sequence>
<evidence type="ECO:0000259" key="2">
    <source>
        <dbReference type="Pfam" id="PF20182"/>
    </source>
</evidence>
<keyword evidence="1" id="KW-0812">Transmembrane</keyword>
<dbReference type="Proteomes" id="UP000287830">
    <property type="component" value="Unassembled WGS sequence"/>
</dbReference>
<feature type="transmembrane region" description="Helical" evidence="1">
    <location>
        <begin position="104"/>
        <end position="123"/>
    </location>
</feature>
<protein>
    <recommendedName>
        <fullName evidence="2">DUF6545 domain-containing protein</fullName>
    </recommendedName>
</protein>
<comment type="caution">
    <text evidence="3">The sequence shown here is derived from an EMBL/GenBank/DDBJ whole genome shotgun (WGS) entry which is preliminary data.</text>
</comment>
<evidence type="ECO:0000313" key="3">
    <source>
        <dbReference type="EMBL" id="GCD32767.1"/>
    </source>
</evidence>
<accession>A0A7U9PU25</accession>
<evidence type="ECO:0000256" key="1">
    <source>
        <dbReference type="SAM" id="Phobius"/>
    </source>
</evidence>
<keyword evidence="1" id="KW-0472">Membrane</keyword>
<organism evidence="3 4">
    <name type="scientific">Streptomyces chrestomyceticus JCM 4735</name>
    <dbReference type="NCBI Taxonomy" id="1306181"/>
    <lineage>
        <taxon>Bacteria</taxon>
        <taxon>Bacillati</taxon>
        <taxon>Actinomycetota</taxon>
        <taxon>Actinomycetes</taxon>
        <taxon>Kitasatosporales</taxon>
        <taxon>Streptomycetaceae</taxon>
        <taxon>Streptomyces</taxon>
    </lineage>
</organism>
<proteinExistence type="predicted"/>
<feature type="transmembrane region" description="Helical" evidence="1">
    <location>
        <begin position="12"/>
        <end position="29"/>
    </location>
</feature>